<feature type="domain" description="AB hydrolase-1" evidence="1">
    <location>
        <begin position="34"/>
        <end position="258"/>
    </location>
</feature>
<gene>
    <name evidence="3" type="ORF">DAETH_33950</name>
</gene>
<keyword evidence="4" id="KW-1185">Reference proteome</keyword>
<evidence type="ECO:0000313" key="4">
    <source>
        <dbReference type="Proteomes" id="UP001064971"/>
    </source>
</evidence>
<accession>A0ABM8AHZ6</accession>
<dbReference type="Pfam" id="PF00561">
    <property type="entry name" value="Abhydrolase_1"/>
    <property type="match status" value="1"/>
</dbReference>
<dbReference type="Gene3D" id="3.40.50.1820">
    <property type="entry name" value="alpha/beta hydrolase"/>
    <property type="match status" value="1"/>
</dbReference>
<dbReference type="NCBIfam" id="TIGR02425">
    <property type="entry name" value="decarb_PcaC"/>
    <property type="match status" value="1"/>
</dbReference>
<evidence type="ECO:0000259" key="2">
    <source>
        <dbReference type="Pfam" id="PF02627"/>
    </source>
</evidence>
<evidence type="ECO:0008006" key="5">
    <source>
        <dbReference type="Google" id="ProtNLM"/>
    </source>
</evidence>
<dbReference type="InterPro" id="IPR026968">
    <property type="entry name" value="PcaD/CatD"/>
</dbReference>
<dbReference type="NCBIfam" id="TIGR02427">
    <property type="entry name" value="protocat_pcaD"/>
    <property type="match status" value="1"/>
</dbReference>
<dbReference type="EMBL" id="AP026561">
    <property type="protein sequence ID" value="BDP43426.1"/>
    <property type="molecule type" value="Genomic_DNA"/>
</dbReference>
<dbReference type="SUPFAM" id="SSF53474">
    <property type="entry name" value="alpha/beta-Hydrolases"/>
    <property type="match status" value="1"/>
</dbReference>
<dbReference type="Gene3D" id="1.20.1290.10">
    <property type="entry name" value="AhpD-like"/>
    <property type="match status" value="1"/>
</dbReference>
<dbReference type="SUPFAM" id="SSF69118">
    <property type="entry name" value="AhpD-like"/>
    <property type="match status" value="1"/>
</dbReference>
<dbReference type="PRINTS" id="PR00111">
    <property type="entry name" value="ABHYDROLASE"/>
</dbReference>
<dbReference type="InterPro" id="IPR029032">
    <property type="entry name" value="AhpD-like"/>
</dbReference>
<evidence type="ECO:0000259" key="1">
    <source>
        <dbReference type="Pfam" id="PF00561"/>
    </source>
</evidence>
<dbReference type="InterPro" id="IPR052512">
    <property type="entry name" value="4CMD/NDH-1_regulator"/>
</dbReference>
<proteinExistence type="predicted"/>
<dbReference type="InterPro" id="IPR003779">
    <property type="entry name" value="CMD-like"/>
</dbReference>
<evidence type="ECO:0000313" key="3">
    <source>
        <dbReference type="EMBL" id="BDP43426.1"/>
    </source>
</evidence>
<dbReference type="Pfam" id="PF02627">
    <property type="entry name" value="CMD"/>
    <property type="match status" value="1"/>
</dbReference>
<dbReference type="InterPro" id="IPR000073">
    <property type="entry name" value="AB_hydrolase_1"/>
</dbReference>
<dbReference type="InterPro" id="IPR029058">
    <property type="entry name" value="AB_hydrolase_fold"/>
</dbReference>
<dbReference type="PANTHER" id="PTHR33570">
    <property type="entry name" value="4-CARBOXYMUCONOLACTONE DECARBOXYLASE FAMILY PROTEIN"/>
    <property type="match status" value="1"/>
</dbReference>
<dbReference type="RefSeq" id="WP_264777908.1">
    <property type="nucleotide sequence ID" value="NZ_AP026561.1"/>
</dbReference>
<protein>
    <recommendedName>
        <fullName evidence="5">3-oxoadipate enol-lactonase</fullName>
    </recommendedName>
</protein>
<dbReference type="Proteomes" id="UP001064971">
    <property type="component" value="Plasmid pDAETH-1"/>
</dbReference>
<organism evidence="3 4">
    <name type="scientific">Deinococcus aetherius</name>
    <dbReference type="NCBI Taxonomy" id="200252"/>
    <lineage>
        <taxon>Bacteria</taxon>
        <taxon>Thermotogati</taxon>
        <taxon>Deinococcota</taxon>
        <taxon>Deinococci</taxon>
        <taxon>Deinococcales</taxon>
        <taxon>Deinococcaceae</taxon>
        <taxon>Deinococcus</taxon>
    </lineage>
</organism>
<sequence>MSTPSTPSAPASRFVTVGDVTLHVRREGAATGLPAVVFLNSLGSDLRIWDEVVPAVAGRHPVLRYDKRGHGLSDAPAGPYSIGDHGGDLLGLLDALGIERAVLVGVSVGGMIALDLAARAPERVAGLLLCDTGARIGTPQTWETRIAGVRQEGLGAIADGILSRWFTPEFFETRPGNVRGWRNMLTRISADGYVATCEAIRDADLRDAARSVRVPAAVLCGDADLSTPPEVGQELAALLGAPFHLIENCGHLPCLERPAEVARHLLAFLDRLFPPPDDRYEQGMRVRRSVLGDVHVDRATAGVTDLDRDFQTFITEYAWGGPWSRGHFDTRTRHLITLALLAALPREHELAMHLRATGNTGVSEADLRELFFHVAVYAGVPVANRALGLAKQALAERNDS</sequence>
<reference evidence="3" key="1">
    <citation type="submission" date="2022-07" db="EMBL/GenBank/DDBJ databases">
        <title>Complete Genome Sequence of the Radioresistant Bacterium Deinococcus aetherius ST0316, Isolated from the Air Dust collected in Lower Stratosphere above Japan.</title>
        <authorList>
            <person name="Satoh K."/>
            <person name="Hagiwara K."/>
            <person name="Katsumata K."/>
            <person name="Kubo A."/>
            <person name="Yokobori S."/>
            <person name="Yamagishi A."/>
            <person name="Oono Y."/>
            <person name="Narumi I."/>
        </authorList>
    </citation>
    <scope>NUCLEOTIDE SEQUENCE</scope>
    <source>
        <strain evidence="3">ST0316</strain>
        <plasmid evidence="3">pDAETH-1</plasmid>
    </source>
</reference>
<feature type="domain" description="Carboxymuconolactone decarboxylase-like" evidence="2">
    <location>
        <begin position="309"/>
        <end position="391"/>
    </location>
</feature>
<dbReference type="InterPro" id="IPR012788">
    <property type="entry name" value="Decarb_PcaC"/>
</dbReference>
<dbReference type="PANTHER" id="PTHR33570:SF2">
    <property type="entry name" value="CARBOXYMUCONOLACTONE DECARBOXYLASE-LIKE DOMAIN-CONTAINING PROTEIN"/>
    <property type="match status" value="1"/>
</dbReference>
<geneLocation type="plasmid" evidence="3 4">
    <name>pDAETH-1</name>
</geneLocation>
<keyword evidence="3" id="KW-0614">Plasmid</keyword>
<name>A0ABM8AHZ6_9DEIO</name>